<gene>
    <name evidence="2" type="ORF">SAMN05443248_3477</name>
</gene>
<dbReference type="InterPro" id="IPR036890">
    <property type="entry name" value="HATPase_C_sf"/>
</dbReference>
<evidence type="ECO:0000256" key="1">
    <source>
        <dbReference type="SAM" id="MobiDB-lite"/>
    </source>
</evidence>
<reference evidence="2 3" key="1">
    <citation type="submission" date="2016-11" db="EMBL/GenBank/DDBJ databases">
        <authorList>
            <person name="Jaros S."/>
            <person name="Januszkiewicz K."/>
            <person name="Wedrychowicz H."/>
        </authorList>
    </citation>
    <scope>NUCLEOTIDE SEQUENCE [LARGE SCALE GENOMIC DNA]</scope>
    <source>
        <strain evidence="2 3">GAS138</strain>
    </source>
</reference>
<proteinExistence type="predicted"/>
<evidence type="ECO:0000313" key="2">
    <source>
        <dbReference type="EMBL" id="SHH04280.1"/>
    </source>
</evidence>
<keyword evidence="2" id="KW-0808">Transferase</keyword>
<dbReference type="OrthoDB" id="8430917at2"/>
<sequence>MKLGMQEHVDVAAGVQDEVAISFEANAVAFYAQISGLAKDKIGYPIRELSTNAWDASKGNFEVYLPTGLNPVFRVRDYGPGMSGEDMKNVYARLYASTKRSTNDQVGGWGLGSKSPFAYLIGADGAGSYNVTSYHGGMMRTYVLSLSAGGAPMMRLLAEMPSDEPTGIDVSFPVRREDIRAFNTRASGILWSFNPRPKITPEMEWTVPTIKSSGEGWTSYKSNDVPFYGPHVRMGCVMYPFDLRQIESTGFLVDSDTVLFDAPIGSLKVTLSREELAYDENTKTTLKNLVATYEQSFISQVRAKVDAAETLFQAVQVFEDETEQLGHSRAHALYNVITWHGHRLTATFNKVDFKTCMLGEGWKTFDKFEDMSVRQRWAVDATVAIEHNPSYSLGRFDMAGLIGKKVLWIRCKRINRDAVLAALGNPEVVDLDTFKVPVEKRVSKTIRKRRTMVVSRRGVTRLTQDVDMADGGYFVESAASDGWRRRGSDFVRIEANRGAISGYDFDGVVETCVEMGILEHGQVILIKAADQELGDNWTFLGEDVIAALKAKVDVTQFTGLHQKNMNHLDRNLKNFSEAPHYPKAPEDIKQFRSELNVLVGQLSSTVQNTTESDKAYAVLQKLGVSVEKPQIACPINTIQNKYNALCMTYPLLGLILKTGGYYGLDRESKAQLKHYFELLVEASDEAPQVAGMAEAEEEEEDELALDDLDEAA</sequence>
<protein>
    <submittedName>
        <fullName evidence="2">Histidine kinase-, DNA gyrase B-, and HSP90-like ATPase</fullName>
    </submittedName>
</protein>
<dbReference type="SUPFAM" id="SSF55874">
    <property type="entry name" value="ATPase domain of HSP90 chaperone/DNA topoisomerase II/histidine kinase"/>
    <property type="match status" value="1"/>
</dbReference>
<dbReference type="Proteomes" id="UP000189796">
    <property type="component" value="Chromosome I"/>
</dbReference>
<name>A0A1M5PRE3_9BRAD</name>
<keyword evidence="2" id="KW-0418">Kinase</keyword>
<evidence type="ECO:0000313" key="3">
    <source>
        <dbReference type="Proteomes" id="UP000189796"/>
    </source>
</evidence>
<dbReference type="EMBL" id="LT670817">
    <property type="protein sequence ID" value="SHH04280.1"/>
    <property type="molecule type" value="Genomic_DNA"/>
</dbReference>
<dbReference type="AlphaFoldDB" id="A0A1M5PRE3"/>
<feature type="region of interest" description="Disordered" evidence="1">
    <location>
        <begin position="687"/>
        <end position="712"/>
    </location>
</feature>
<dbReference type="RefSeq" id="WP_079602466.1">
    <property type="nucleotide sequence ID" value="NZ_LT670817.1"/>
</dbReference>
<feature type="compositionally biased region" description="Acidic residues" evidence="1">
    <location>
        <begin position="694"/>
        <end position="712"/>
    </location>
</feature>
<dbReference type="Pfam" id="PF13589">
    <property type="entry name" value="HATPase_c_3"/>
    <property type="match status" value="1"/>
</dbReference>
<organism evidence="2 3">
    <name type="scientific">Bradyrhizobium erythrophlei</name>
    <dbReference type="NCBI Taxonomy" id="1437360"/>
    <lineage>
        <taxon>Bacteria</taxon>
        <taxon>Pseudomonadati</taxon>
        <taxon>Pseudomonadota</taxon>
        <taxon>Alphaproteobacteria</taxon>
        <taxon>Hyphomicrobiales</taxon>
        <taxon>Nitrobacteraceae</taxon>
        <taxon>Bradyrhizobium</taxon>
    </lineage>
</organism>
<dbReference type="GO" id="GO:0016301">
    <property type="term" value="F:kinase activity"/>
    <property type="evidence" value="ECO:0007669"/>
    <property type="project" value="UniProtKB-KW"/>
</dbReference>
<accession>A0A1M5PRE3</accession>
<dbReference type="Gene3D" id="3.30.565.10">
    <property type="entry name" value="Histidine kinase-like ATPase, C-terminal domain"/>
    <property type="match status" value="1"/>
</dbReference>